<dbReference type="InterPro" id="IPR005312">
    <property type="entry name" value="DUF1759"/>
</dbReference>
<evidence type="ECO:0000313" key="1">
    <source>
        <dbReference type="EMBL" id="CAH2083790.1"/>
    </source>
</evidence>
<protein>
    <submittedName>
        <fullName evidence="1">Uncharacterized protein</fullName>
    </submittedName>
</protein>
<sequence>MSSIKDLIKKRGGLKAKLTSFGNFLNLIKGHEILVDRQKCELERRLSRINTTFDQFDALQIETLSEQVDDEYNERIQYEEQYYSLVHKFHYLRAALKSSASLIIQSLDITANNYPIAWQLLTDRYDNTRLLIYNHLQALFKTNHITSESSSEIRNLIDVLNKNLRALGALGEPVDLGHNYYLHDVEKIRFCYKSKMGGIQKLLKL</sequence>
<reference evidence="1" key="1">
    <citation type="submission" date="2022-03" db="EMBL/GenBank/DDBJ databases">
        <authorList>
            <person name="Tunstrom K."/>
        </authorList>
    </citation>
    <scope>NUCLEOTIDE SEQUENCE</scope>
</reference>
<gene>
    <name evidence="1" type="ORF">EEDITHA_LOCUS423</name>
</gene>
<accession>A0AAU9TE55</accession>
<proteinExistence type="predicted"/>
<comment type="caution">
    <text evidence="1">The sequence shown here is derived from an EMBL/GenBank/DDBJ whole genome shotgun (WGS) entry which is preliminary data.</text>
</comment>
<dbReference type="Pfam" id="PF03564">
    <property type="entry name" value="DUF1759"/>
    <property type="match status" value="1"/>
</dbReference>
<dbReference type="EMBL" id="CAKOGL010000001">
    <property type="protein sequence ID" value="CAH2083790.1"/>
    <property type="molecule type" value="Genomic_DNA"/>
</dbReference>
<keyword evidence="2" id="KW-1185">Reference proteome</keyword>
<evidence type="ECO:0000313" key="2">
    <source>
        <dbReference type="Proteomes" id="UP001153954"/>
    </source>
</evidence>
<organism evidence="1 2">
    <name type="scientific">Euphydryas editha</name>
    <name type="common">Edith's checkerspot</name>
    <dbReference type="NCBI Taxonomy" id="104508"/>
    <lineage>
        <taxon>Eukaryota</taxon>
        <taxon>Metazoa</taxon>
        <taxon>Ecdysozoa</taxon>
        <taxon>Arthropoda</taxon>
        <taxon>Hexapoda</taxon>
        <taxon>Insecta</taxon>
        <taxon>Pterygota</taxon>
        <taxon>Neoptera</taxon>
        <taxon>Endopterygota</taxon>
        <taxon>Lepidoptera</taxon>
        <taxon>Glossata</taxon>
        <taxon>Ditrysia</taxon>
        <taxon>Papilionoidea</taxon>
        <taxon>Nymphalidae</taxon>
        <taxon>Nymphalinae</taxon>
        <taxon>Euphydryas</taxon>
    </lineage>
</organism>
<dbReference type="Proteomes" id="UP001153954">
    <property type="component" value="Unassembled WGS sequence"/>
</dbReference>
<dbReference type="AlphaFoldDB" id="A0AAU9TE55"/>
<name>A0AAU9TE55_EUPED</name>